<name>A0ABD5RPQ3_9EURY</name>
<dbReference type="GO" id="GO:0003677">
    <property type="term" value="F:DNA binding"/>
    <property type="evidence" value="ECO:0007669"/>
    <property type="project" value="UniProtKB-KW"/>
</dbReference>
<proteinExistence type="predicted"/>
<feature type="domain" description="Resolvase/invertase-type recombinase catalytic" evidence="4">
    <location>
        <begin position="2"/>
        <end position="152"/>
    </location>
</feature>
<gene>
    <name evidence="5" type="ORF">ACFPYI_14840</name>
</gene>
<dbReference type="PANTHER" id="PTHR30461:SF2">
    <property type="entry name" value="SERINE RECOMBINASE PINE-RELATED"/>
    <property type="match status" value="1"/>
</dbReference>
<comment type="caution">
    <text evidence="5">The sequence shown here is derived from an EMBL/GenBank/DDBJ whole genome shotgun (WGS) entry which is preliminary data.</text>
</comment>
<dbReference type="Proteomes" id="UP001596099">
    <property type="component" value="Unassembled WGS sequence"/>
</dbReference>
<dbReference type="EMBL" id="JBHSQH010000001">
    <property type="protein sequence ID" value="MFC5972612.1"/>
    <property type="molecule type" value="Genomic_DNA"/>
</dbReference>
<evidence type="ECO:0000256" key="3">
    <source>
        <dbReference type="SAM" id="MobiDB-lite"/>
    </source>
</evidence>
<dbReference type="Gene3D" id="3.40.50.1390">
    <property type="entry name" value="Resolvase, N-terminal catalytic domain"/>
    <property type="match status" value="1"/>
</dbReference>
<reference evidence="5 6" key="1">
    <citation type="journal article" date="2019" name="Int. J. Syst. Evol. Microbiol.">
        <title>The Global Catalogue of Microorganisms (GCM) 10K type strain sequencing project: providing services to taxonomists for standard genome sequencing and annotation.</title>
        <authorList>
            <consortium name="The Broad Institute Genomics Platform"/>
            <consortium name="The Broad Institute Genome Sequencing Center for Infectious Disease"/>
            <person name="Wu L."/>
            <person name="Ma J."/>
        </authorList>
    </citation>
    <scope>NUCLEOTIDE SEQUENCE [LARGE SCALE GENOMIC DNA]</scope>
    <source>
        <strain evidence="5 6">CGMCC 1.12543</strain>
    </source>
</reference>
<dbReference type="RefSeq" id="WP_247416155.1">
    <property type="nucleotide sequence ID" value="NZ_JALLGW010000001.1"/>
</dbReference>
<feature type="region of interest" description="Disordered" evidence="3">
    <location>
        <begin position="1"/>
        <end position="20"/>
    </location>
</feature>
<dbReference type="SMART" id="SM00857">
    <property type="entry name" value="Resolvase"/>
    <property type="match status" value="1"/>
</dbReference>
<keyword evidence="6" id="KW-1185">Reference proteome</keyword>
<organism evidence="5 6">
    <name type="scientific">Halomarina salina</name>
    <dbReference type="NCBI Taxonomy" id="1872699"/>
    <lineage>
        <taxon>Archaea</taxon>
        <taxon>Methanobacteriati</taxon>
        <taxon>Methanobacteriota</taxon>
        <taxon>Stenosarchaea group</taxon>
        <taxon>Halobacteria</taxon>
        <taxon>Halobacteriales</taxon>
        <taxon>Natronomonadaceae</taxon>
        <taxon>Halomarina</taxon>
    </lineage>
</organism>
<dbReference type="Pfam" id="PF00239">
    <property type="entry name" value="Resolvase"/>
    <property type="match status" value="1"/>
</dbReference>
<keyword evidence="2" id="KW-0233">DNA recombination</keyword>
<evidence type="ECO:0000313" key="5">
    <source>
        <dbReference type="EMBL" id="MFC5972612.1"/>
    </source>
</evidence>
<dbReference type="PANTHER" id="PTHR30461">
    <property type="entry name" value="DNA-INVERTASE FROM LAMBDOID PROPHAGE"/>
    <property type="match status" value="1"/>
</dbReference>
<accession>A0ABD5RPQ3</accession>
<evidence type="ECO:0000313" key="6">
    <source>
        <dbReference type="Proteomes" id="UP001596099"/>
    </source>
</evidence>
<keyword evidence="1" id="KW-0238">DNA-binding</keyword>
<protein>
    <submittedName>
        <fullName evidence="5">Recombinase family protein</fullName>
    </submittedName>
</protein>
<evidence type="ECO:0000256" key="1">
    <source>
        <dbReference type="ARBA" id="ARBA00023125"/>
    </source>
</evidence>
<dbReference type="AlphaFoldDB" id="A0ABD5RPQ3"/>
<evidence type="ECO:0000259" key="4">
    <source>
        <dbReference type="PROSITE" id="PS51736"/>
    </source>
</evidence>
<dbReference type="GO" id="GO:0006310">
    <property type="term" value="P:DNA recombination"/>
    <property type="evidence" value="ECO:0007669"/>
    <property type="project" value="UniProtKB-KW"/>
</dbReference>
<sequence length="223" mass="25605">MHIRRYHRVSTENQSLERQRQSTADYCRRIWDINLAKMPDEHIDRSTGTNTDRSGYQAMMDDVEDGEVDAVVVHSVSRIARSIRDLDRTAERIVDDAGAELHIISEGFVLRVDDDDPYQRAMFQLLGVFAELEASIAQQRTREGIAARQASEEYQHGQAPLGFVKDDGRLIEAENYPHIRAVINRVHQGEQSKRSAARELDSSRSTVRRCIEDRPELYDLPIE</sequence>
<dbReference type="InterPro" id="IPR006119">
    <property type="entry name" value="Resolv_N"/>
</dbReference>
<dbReference type="SUPFAM" id="SSF53041">
    <property type="entry name" value="Resolvase-like"/>
    <property type="match status" value="1"/>
</dbReference>
<dbReference type="PROSITE" id="PS51736">
    <property type="entry name" value="RECOMBINASES_3"/>
    <property type="match status" value="1"/>
</dbReference>
<dbReference type="InterPro" id="IPR036162">
    <property type="entry name" value="Resolvase-like_N_sf"/>
</dbReference>
<dbReference type="InterPro" id="IPR050639">
    <property type="entry name" value="SSR_resolvase"/>
</dbReference>
<evidence type="ECO:0000256" key="2">
    <source>
        <dbReference type="ARBA" id="ARBA00023172"/>
    </source>
</evidence>
<dbReference type="CDD" id="cd03768">
    <property type="entry name" value="SR_ResInv"/>
    <property type="match status" value="1"/>
</dbReference>